<protein>
    <submittedName>
        <fullName evidence="1">Uncharacterized protein</fullName>
    </submittedName>
</protein>
<comment type="caution">
    <text evidence="1">The sequence shown here is derived from an EMBL/GenBank/DDBJ whole genome shotgun (WGS) entry which is preliminary data.</text>
</comment>
<evidence type="ECO:0000313" key="1">
    <source>
        <dbReference type="EMBL" id="KAJ7993531.1"/>
    </source>
</evidence>
<gene>
    <name evidence="1" type="ORF">DPEC_G00273370</name>
</gene>
<reference evidence="1" key="1">
    <citation type="submission" date="2021-05" db="EMBL/GenBank/DDBJ databases">
        <authorList>
            <person name="Pan Q."/>
            <person name="Jouanno E."/>
            <person name="Zahm M."/>
            <person name="Klopp C."/>
            <person name="Cabau C."/>
            <person name="Louis A."/>
            <person name="Berthelot C."/>
            <person name="Parey E."/>
            <person name="Roest Crollius H."/>
            <person name="Montfort J."/>
            <person name="Robinson-Rechavi M."/>
            <person name="Bouchez O."/>
            <person name="Lampietro C."/>
            <person name="Lopez Roques C."/>
            <person name="Donnadieu C."/>
            <person name="Postlethwait J."/>
            <person name="Bobe J."/>
            <person name="Dillon D."/>
            <person name="Chandos A."/>
            <person name="von Hippel F."/>
            <person name="Guiguen Y."/>
        </authorList>
    </citation>
    <scope>NUCLEOTIDE SEQUENCE</scope>
    <source>
        <strain evidence="1">YG-Jan2019</strain>
    </source>
</reference>
<keyword evidence="2" id="KW-1185">Reference proteome</keyword>
<dbReference type="Proteomes" id="UP001157502">
    <property type="component" value="Chromosome 24"/>
</dbReference>
<proteinExistence type="predicted"/>
<dbReference type="EMBL" id="CM055751">
    <property type="protein sequence ID" value="KAJ7993531.1"/>
    <property type="molecule type" value="Genomic_DNA"/>
</dbReference>
<sequence length="122" mass="13911">MAQGSSQLDYHILQDLKQRFPEIPEGVVSQYLLQNNNNLDICCHLLAQESNSYLYREYHSPEEVRLSLNHMLPTHRDYTSPSEGKSNVGGRPLVHSSSDGHIEPHRPGSQSPSRLQPKLPRR</sequence>
<evidence type="ECO:0000313" key="2">
    <source>
        <dbReference type="Proteomes" id="UP001157502"/>
    </source>
</evidence>
<accession>A0ACC2FQA6</accession>
<name>A0ACC2FQA6_DALPE</name>
<organism evidence="1 2">
    <name type="scientific">Dallia pectoralis</name>
    <name type="common">Alaska blackfish</name>
    <dbReference type="NCBI Taxonomy" id="75939"/>
    <lineage>
        <taxon>Eukaryota</taxon>
        <taxon>Metazoa</taxon>
        <taxon>Chordata</taxon>
        <taxon>Craniata</taxon>
        <taxon>Vertebrata</taxon>
        <taxon>Euteleostomi</taxon>
        <taxon>Actinopterygii</taxon>
        <taxon>Neopterygii</taxon>
        <taxon>Teleostei</taxon>
        <taxon>Protacanthopterygii</taxon>
        <taxon>Esociformes</taxon>
        <taxon>Umbridae</taxon>
        <taxon>Dallia</taxon>
    </lineage>
</organism>